<gene>
    <name evidence="1" type="ORF">XBP1_1450028</name>
</gene>
<dbReference type="EMBL" id="CBSW010000052">
    <property type="protein sequence ID" value="CDG95625.1"/>
    <property type="molecule type" value="Genomic_DNA"/>
</dbReference>
<evidence type="ECO:0000313" key="2">
    <source>
        <dbReference type="Proteomes" id="UP000028511"/>
    </source>
</evidence>
<reference evidence="1" key="1">
    <citation type="submission" date="2013-07" db="EMBL/GenBank/DDBJ databases">
        <title>Sub-species coevolution in mutualistic symbiosis.</title>
        <authorList>
            <person name="Murfin K."/>
            <person name="Klassen J."/>
            <person name="Lee M."/>
            <person name="Forst S."/>
            <person name="Stock P."/>
            <person name="Goodrich-Blair H."/>
        </authorList>
    </citation>
    <scope>NUCLEOTIDE SEQUENCE [LARGE SCALE GENOMIC DNA]</scope>
    <source>
        <strain evidence="1">Puntauvense</strain>
    </source>
</reference>
<sequence>MFQIIDHLQGTQSELDNLINSQTKKSIHRTELCQSSHRYRAMSAV</sequence>
<accession>A0A077NCF1</accession>
<protein>
    <submittedName>
        <fullName evidence="1">Uncharacterized protein</fullName>
    </submittedName>
</protein>
<dbReference type="Proteomes" id="UP000028511">
    <property type="component" value="Unassembled WGS sequence"/>
</dbReference>
<evidence type="ECO:0000313" key="1">
    <source>
        <dbReference type="EMBL" id="CDG95625.1"/>
    </source>
</evidence>
<proteinExistence type="predicted"/>
<comment type="caution">
    <text evidence="1">The sequence shown here is derived from an EMBL/GenBank/DDBJ whole genome shotgun (WGS) entry which is preliminary data.</text>
</comment>
<dbReference type="HOGENOM" id="CLU_3207076_0_0_6"/>
<organism evidence="1 2">
    <name type="scientific">Xenorhabdus bovienii str. puntauvense</name>
    <dbReference type="NCBI Taxonomy" id="1398201"/>
    <lineage>
        <taxon>Bacteria</taxon>
        <taxon>Pseudomonadati</taxon>
        <taxon>Pseudomonadota</taxon>
        <taxon>Gammaproteobacteria</taxon>
        <taxon>Enterobacterales</taxon>
        <taxon>Morganellaceae</taxon>
        <taxon>Xenorhabdus</taxon>
    </lineage>
</organism>
<dbReference type="AlphaFoldDB" id="A0A077NCF1"/>
<name>A0A077NCF1_XENBV</name>